<dbReference type="InterPro" id="IPR004009">
    <property type="entry name" value="SH3_Myosin"/>
</dbReference>
<evidence type="ECO:0000256" key="4">
    <source>
        <dbReference type="ARBA" id="ARBA00023054"/>
    </source>
</evidence>
<dbReference type="GO" id="GO:0005524">
    <property type="term" value="F:ATP binding"/>
    <property type="evidence" value="ECO:0007669"/>
    <property type="project" value="UniProtKB-KW"/>
</dbReference>
<evidence type="ECO:0000256" key="7">
    <source>
        <dbReference type="ARBA" id="ARBA00023203"/>
    </source>
</evidence>
<dbReference type="GO" id="GO:0007015">
    <property type="term" value="P:actin filament organization"/>
    <property type="evidence" value="ECO:0007669"/>
    <property type="project" value="TreeGrafter"/>
</dbReference>
<organism evidence="11 12">
    <name type="scientific">Dissostichus eleginoides</name>
    <name type="common">Patagonian toothfish</name>
    <name type="synonym">Dissostichus amissus</name>
    <dbReference type="NCBI Taxonomy" id="100907"/>
    <lineage>
        <taxon>Eukaryota</taxon>
        <taxon>Metazoa</taxon>
        <taxon>Chordata</taxon>
        <taxon>Craniata</taxon>
        <taxon>Vertebrata</taxon>
        <taxon>Euteleostomi</taxon>
        <taxon>Actinopterygii</taxon>
        <taxon>Neopterygii</taxon>
        <taxon>Teleostei</taxon>
        <taxon>Neoteleostei</taxon>
        <taxon>Acanthomorphata</taxon>
        <taxon>Eupercaria</taxon>
        <taxon>Perciformes</taxon>
        <taxon>Notothenioidei</taxon>
        <taxon>Nototheniidae</taxon>
        <taxon>Dissostichus</taxon>
    </lineage>
</organism>
<reference evidence="11" key="1">
    <citation type="submission" date="2023-04" db="EMBL/GenBank/DDBJ databases">
        <title>Chromosome-level genome of Chaenocephalus aceratus.</title>
        <authorList>
            <person name="Park H."/>
        </authorList>
    </citation>
    <scope>NUCLEOTIDE SEQUENCE</scope>
    <source>
        <strain evidence="11">DE</strain>
        <tissue evidence="11">Muscle</tissue>
    </source>
</reference>
<dbReference type="Gene3D" id="3.40.850.10">
    <property type="entry name" value="Kinesin motor domain"/>
    <property type="match status" value="1"/>
</dbReference>
<feature type="domain" description="Myosin motor" evidence="9">
    <location>
        <begin position="65"/>
        <end position="204"/>
    </location>
</feature>
<keyword evidence="2" id="KW-0547">Nucleotide-binding</keyword>
<keyword evidence="12" id="KW-1185">Reference proteome</keyword>
<feature type="domain" description="Myosin N-terminal SH3-like" evidence="10">
    <location>
        <begin position="25"/>
        <end position="76"/>
    </location>
</feature>
<name>A0AAD9EY50_DISEL</name>
<keyword evidence="3" id="KW-0067">ATP-binding</keyword>
<dbReference type="PROSITE" id="PS51844">
    <property type="entry name" value="SH3_LIKE"/>
    <property type="match status" value="1"/>
</dbReference>
<dbReference type="EMBL" id="JASDAP010000020">
    <property type="protein sequence ID" value="KAK1885813.1"/>
    <property type="molecule type" value="Genomic_DNA"/>
</dbReference>
<dbReference type="Gene3D" id="2.30.30.360">
    <property type="entry name" value="Myosin S1 fragment, N-terminal"/>
    <property type="match status" value="1"/>
</dbReference>
<accession>A0AAD9EY50</accession>
<evidence type="ECO:0000259" key="9">
    <source>
        <dbReference type="PROSITE" id="PS51456"/>
    </source>
</evidence>
<evidence type="ECO:0000256" key="1">
    <source>
        <dbReference type="ARBA" id="ARBA00008314"/>
    </source>
</evidence>
<dbReference type="PROSITE" id="PS51456">
    <property type="entry name" value="MYOSIN_MOTOR"/>
    <property type="match status" value="1"/>
</dbReference>
<dbReference type="InterPro" id="IPR027417">
    <property type="entry name" value="P-loop_NTPase"/>
</dbReference>
<evidence type="ECO:0000313" key="12">
    <source>
        <dbReference type="Proteomes" id="UP001228049"/>
    </source>
</evidence>
<sequence>MTDSDKFLYGDRNTTGNPMAQADWATKKLVWVPSEKLGFEAGSLKEEQGEECVVELTDSGKKVKTYSGLFCVVVNPYKNLPIYSEDIVNMYKGKKRHEMPPHIYAITDTAYRSMMQDREDQSILCTFYKKCLINNFSMILQGNAVLSHGELEKQLLQANPILEAFGNAKTVKNDNSSRFGKFIRINFDVNGYIVGANIETCILL</sequence>
<dbReference type="InterPro" id="IPR036961">
    <property type="entry name" value="Kinesin_motor_dom_sf"/>
</dbReference>
<keyword evidence="7 8" id="KW-0009">Actin-binding</keyword>
<dbReference type="Pfam" id="PF00063">
    <property type="entry name" value="Myosin_head"/>
    <property type="match status" value="1"/>
</dbReference>
<keyword evidence="5 8" id="KW-0518">Myosin</keyword>
<keyword evidence="4" id="KW-0175">Coiled coil</keyword>
<evidence type="ECO:0000259" key="10">
    <source>
        <dbReference type="PROSITE" id="PS51844"/>
    </source>
</evidence>
<comment type="similarity">
    <text evidence="1 8">Belongs to the TRAFAC class myosin-kinesin ATPase superfamily. Myosin family.</text>
</comment>
<comment type="caution">
    <text evidence="11">The sequence shown here is derived from an EMBL/GenBank/DDBJ whole genome shotgun (WGS) entry which is preliminary data.</text>
</comment>
<dbReference type="GO" id="GO:0005737">
    <property type="term" value="C:cytoplasm"/>
    <property type="evidence" value="ECO:0007669"/>
    <property type="project" value="TreeGrafter"/>
</dbReference>
<evidence type="ECO:0000256" key="2">
    <source>
        <dbReference type="ARBA" id="ARBA00022741"/>
    </source>
</evidence>
<dbReference type="FunFam" id="2.30.30.360:FF:000001">
    <property type="entry name" value="Myosin heavy chain"/>
    <property type="match status" value="1"/>
</dbReference>
<evidence type="ECO:0000256" key="5">
    <source>
        <dbReference type="ARBA" id="ARBA00023123"/>
    </source>
</evidence>
<proteinExistence type="inferred from homology"/>
<protein>
    <submittedName>
        <fullName evidence="11">Myosin-9</fullName>
    </submittedName>
</protein>
<dbReference type="PRINTS" id="PR00193">
    <property type="entry name" value="MYOSINHEAVY"/>
</dbReference>
<dbReference type="GO" id="GO:0000146">
    <property type="term" value="F:microfilament motor activity"/>
    <property type="evidence" value="ECO:0007669"/>
    <property type="project" value="TreeGrafter"/>
</dbReference>
<dbReference type="AlphaFoldDB" id="A0AAD9EY50"/>
<dbReference type="SUPFAM" id="SSF50084">
    <property type="entry name" value="Myosin S1 fragment, N-terminal domain"/>
    <property type="match status" value="1"/>
</dbReference>
<keyword evidence="6" id="KW-0505">Motor protein</keyword>
<dbReference type="GO" id="GO:0016459">
    <property type="term" value="C:myosin complex"/>
    <property type="evidence" value="ECO:0007669"/>
    <property type="project" value="UniProtKB-KW"/>
</dbReference>
<dbReference type="InterPro" id="IPR008989">
    <property type="entry name" value="Myosin_S1_N"/>
</dbReference>
<dbReference type="InterPro" id="IPR001609">
    <property type="entry name" value="Myosin_head_motor_dom-like"/>
</dbReference>
<evidence type="ECO:0000313" key="11">
    <source>
        <dbReference type="EMBL" id="KAK1885813.1"/>
    </source>
</evidence>
<dbReference type="Proteomes" id="UP001228049">
    <property type="component" value="Unassembled WGS sequence"/>
</dbReference>
<gene>
    <name evidence="11" type="ORF">KUDE01_029534</name>
</gene>
<comment type="caution">
    <text evidence="8">Lacks conserved residue(s) required for the propagation of feature annotation.</text>
</comment>
<evidence type="ECO:0000256" key="8">
    <source>
        <dbReference type="PROSITE-ProRule" id="PRU00782"/>
    </source>
</evidence>
<dbReference type="PANTHER" id="PTHR13140:SF857">
    <property type="entry name" value="MYOSIN-11"/>
    <property type="match status" value="1"/>
</dbReference>
<evidence type="ECO:0000256" key="3">
    <source>
        <dbReference type="ARBA" id="ARBA00022840"/>
    </source>
</evidence>
<dbReference type="SMART" id="SM00242">
    <property type="entry name" value="MYSc"/>
    <property type="match status" value="1"/>
</dbReference>
<dbReference type="GO" id="GO:0051015">
    <property type="term" value="F:actin filament binding"/>
    <property type="evidence" value="ECO:0007669"/>
    <property type="project" value="InterPro"/>
</dbReference>
<evidence type="ECO:0000256" key="6">
    <source>
        <dbReference type="ARBA" id="ARBA00023175"/>
    </source>
</evidence>
<dbReference type="SUPFAM" id="SSF52540">
    <property type="entry name" value="P-loop containing nucleoside triphosphate hydrolases"/>
    <property type="match status" value="1"/>
</dbReference>
<dbReference type="GO" id="GO:0016020">
    <property type="term" value="C:membrane"/>
    <property type="evidence" value="ECO:0007669"/>
    <property type="project" value="TreeGrafter"/>
</dbReference>
<dbReference type="PANTHER" id="PTHR13140">
    <property type="entry name" value="MYOSIN"/>
    <property type="match status" value="1"/>
</dbReference>